<feature type="signal peptide" evidence="1">
    <location>
        <begin position="1"/>
        <end position="23"/>
    </location>
</feature>
<dbReference type="KEGG" id="dfa:DFA_12139"/>
<protein>
    <submittedName>
        <fullName evidence="2">Uncharacterized protein</fullName>
    </submittedName>
</protein>
<dbReference type="Proteomes" id="UP000007797">
    <property type="component" value="Unassembled WGS sequence"/>
</dbReference>
<accession>F4QC86</accession>
<feature type="chain" id="PRO_5003313920" evidence="1">
    <location>
        <begin position="24"/>
        <end position="134"/>
    </location>
</feature>
<sequence length="134" mass="15505">MKFKSCFLLLIISTFLLINIVNCEENNGLVTILRKNKENSQIMSVVTNLHSGILINPRGHRVALTPDKLGELKWFVGDIKNRPTRMPSLTNNDYLFEYTVTDEQGKQTKWGDGDEEDFFTLVVIEEFFEEYVNL</sequence>
<proteinExistence type="predicted"/>
<dbReference type="AlphaFoldDB" id="F4QC86"/>
<dbReference type="EMBL" id="GL883029">
    <property type="protein sequence ID" value="EGG14367.1"/>
    <property type="molecule type" value="Genomic_DNA"/>
</dbReference>
<evidence type="ECO:0000313" key="3">
    <source>
        <dbReference type="Proteomes" id="UP000007797"/>
    </source>
</evidence>
<organism evidence="2 3">
    <name type="scientific">Cavenderia fasciculata</name>
    <name type="common">Slime mold</name>
    <name type="synonym">Dictyostelium fasciculatum</name>
    <dbReference type="NCBI Taxonomy" id="261658"/>
    <lineage>
        <taxon>Eukaryota</taxon>
        <taxon>Amoebozoa</taxon>
        <taxon>Evosea</taxon>
        <taxon>Eumycetozoa</taxon>
        <taxon>Dictyostelia</taxon>
        <taxon>Acytosteliales</taxon>
        <taxon>Cavenderiaceae</taxon>
        <taxon>Cavenderia</taxon>
    </lineage>
</organism>
<keyword evidence="1" id="KW-0732">Signal</keyword>
<name>F4QC86_CACFS</name>
<gene>
    <name evidence="2" type="ORF">DFA_12139</name>
</gene>
<keyword evidence="3" id="KW-1185">Reference proteome</keyword>
<evidence type="ECO:0000256" key="1">
    <source>
        <dbReference type="SAM" id="SignalP"/>
    </source>
</evidence>
<dbReference type="RefSeq" id="XP_004351091.1">
    <property type="nucleotide sequence ID" value="XM_004351039.1"/>
</dbReference>
<evidence type="ECO:0000313" key="2">
    <source>
        <dbReference type="EMBL" id="EGG14367.1"/>
    </source>
</evidence>
<dbReference type="GeneID" id="14865907"/>
<reference evidence="3" key="1">
    <citation type="journal article" date="2011" name="Genome Res.">
        <title>Phylogeny-wide analysis of social amoeba genomes highlights ancient origins for complex intercellular communication.</title>
        <authorList>
            <person name="Heidel A.J."/>
            <person name="Lawal H.M."/>
            <person name="Felder M."/>
            <person name="Schilde C."/>
            <person name="Helps N.R."/>
            <person name="Tunggal B."/>
            <person name="Rivero F."/>
            <person name="John U."/>
            <person name="Schleicher M."/>
            <person name="Eichinger L."/>
            <person name="Platzer M."/>
            <person name="Noegel A.A."/>
            <person name="Schaap P."/>
            <person name="Gloeckner G."/>
        </authorList>
    </citation>
    <scope>NUCLEOTIDE SEQUENCE [LARGE SCALE GENOMIC DNA]</scope>
    <source>
        <strain evidence="3">SH3</strain>
    </source>
</reference>